<feature type="chain" id="PRO_5017239273" evidence="1">
    <location>
        <begin position="17"/>
        <end position="271"/>
    </location>
</feature>
<sequence>MKRWLLLLLLPFSAMSVERVVSIGGDVTQIVYALGAQQELVARDSTSLHPPSATKLPDVGYVRQLNAEGILAMQPTMVLSSALAKPSLALEQVARAGVKVVMVPGDPDLVTIDRKIAVIARALQKESQGAALIQRMNKALAQVPHQPLPIKVLFIMNNSGMNSMGAGTGTAADAVIRSAGLINAMGNVQHYQPLAQEGVVASAPQLVVIGKSTAQSFGGKDNVWKLPGLALTPAGKAQRLLVVDDMALLSFGLDTPDAIVRLRQAAERIKP</sequence>
<dbReference type="OrthoDB" id="9797736at2"/>
<evidence type="ECO:0000256" key="1">
    <source>
        <dbReference type="SAM" id="SignalP"/>
    </source>
</evidence>
<dbReference type="PANTHER" id="PTHR30535:SF4">
    <property type="entry name" value="HEMIN-BINDING PERIPLASMIC PROTEIN HMUT"/>
    <property type="match status" value="1"/>
</dbReference>
<dbReference type="PANTHER" id="PTHR30535">
    <property type="entry name" value="VITAMIN B12-BINDING PROTEIN"/>
    <property type="match status" value="1"/>
</dbReference>
<dbReference type="InterPro" id="IPR002491">
    <property type="entry name" value="ABC_transptr_periplasmic_BD"/>
</dbReference>
<organism evidence="3 4">
    <name type="scientific">Izhakiella capsodis</name>
    <dbReference type="NCBI Taxonomy" id="1367852"/>
    <lineage>
        <taxon>Bacteria</taxon>
        <taxon>Pseudomonadati</taxon>
        <taxon>Pseudomonadota</taxon>
        <taxon>Gammaproteobacteria</taxon>
        <taxon>Enterobacterales</taxon>
        <taxon>Erwiniaceae</taxon>
        <taxon>Izhakiella</taxon>
    </lineage>
</organism>
<keyword evidence="4" id="KW-1185">Reference proteome</keyword>
<dbReference type="STRING" id="1367852.SAMN05216516_10430"/>
<protein>
    <submittedName>
        <fullName evidence="3">Iron complex transport system substrate-binding protein</fullName>
    </submittedName>
</protein>
<keyword evidence="1" id="KW-0732">Signal</keyword>
<dbReference type="Proteomes" id="UP000242222">
    <property type="component" value="Unassembled WGS sequence"/>
</dbReference>
<evidence type="ECO:0000259" key="2">
    <source>
        <dbReference type="PROSITE" id="PS50983"/>
    </source>
</evidence>
<dbReference type="Pfam" id="PF01497">
    <property type="entry name" value="Peripla_BP_2"/>
    <property type="match status" value="1"/>
</dbReference>
<proteinExistence type="predicted"/>
<dbReference type="SUPFAM" id="SSF53807">
    <property type="entry name" value="Helical backbone' metal receptor"/>
    <property type="match status" value="1"/>
</dbReference>
<accession>A0A1I4XBE0</accession>
<dbReference type="EMBL" id="FOVC01000004">
    <property type="protein sequence ID" value="SFN23204.1"/>
    <property type="molecule type" value="Genomic_DNA"/>
</dbReference>
<reference evidence="4" key="1">
    <citation type="submission" date="2016-10" db="EMBL/GenBank/DDBJ databases">
        <authorList>
            <person name="Varghese N."/>
            <person name="Submissions S."/>
        </authorList>
    </citation>
    <scope>NUCLEOTIDE SEQUENCE [LARGE SCALE GENOMIC DNA]</scope>
    <source>
        <strain evidence="4">N6PO6</strain>
    </source>
</reference>
<name>A0A1I4XBE0_9GAMM</name>
<dbReference type="AlphaFoldDB" id="A0A1I4XBE0"/>
<dbReference type="PROSITE" id="PS50983">
    <property type="entry name" value="FE_B12_PBP"/>
    <property type="match status" value="1"/>
</dbReference>
<gene>
    <name evidence="3" type="ORF">SAMN05216516_10430</name>
</gene>
<evidence type="ECO:0000313" key="4">
    <source>
        <dbReference type="Proteomes" id="UP000242222"/>
    </source>
</evidence>
<dbReference type="Gene3D" id="3.40.50.1980">
    <property type="entry name" value="Nitrogenase molybdenum iron protein domain"/>
    <property type="match status" value="2"/>
</dbReference>
<evidence type="ECO:0000313" key="3">
    <source>
        <dbReference type="EMBL" id="SFN23204.1"/>
    </source>
</evidence>
<dbReference type="RefSeq" id="WP_092876841.1">
    <property type="nucleotide sequence ID" value="NZ_FOVC01000004.1"/>
</dbReference>
<feature type="signal peptide" evidence="1">
    <location>
        <begin position="1"/>
        <end position="16"/>
    </location>
</feature>
<dbReference type="InterPro" id="IPR050902">
    <property type="entry name" value="ABC_Transporter_SBP"/>
</dbReference>
<feature type="domain" description="Fe/B12 periplasmic-binding" evidence="2">
    <location>
        <begin position="19"/>
        <end position="271"/>
    </location>
</feature>